<reference evidence="2" key="1">
    <citation type="journal article" date="2019" name="Nat. Med.">
        <title>A library of human gut bacterial isolates paired with longitudinal multiomics data enables mechanistic microbiome research.</title>
        <authorList>
            <person name="Poyet M."/>
            <person name="Groussin M."/>
            <person name="Gibbons S.M."/>
            <person name="Avila-Pacheco J."/>
            <person name="Jiang X."/>
            <person name="Kearney S.M."/>
            <person name="Perrotta A.R."/>
            <person name="Berdy B."/>
            <person name="Zhao S."/>
            <person name="Lieberman T.D."/>
            <person name="Swanson P.K."/>
            <person name="Smith M."/>
            <person name="Roesemann S."/>
            <person name="Alexander J.E."/>
            <person name="Rich S.A."/>
            <person name="Livny J."/>
            <person name="Vlamakis H."/>
            <person name="Clish C."/>
            <person name="Bullock K."/>
            <person name="Deik A."/>
            <person name="Scott J."/>
            <person name="Pierce K.A."/>
            <person name="Xavier R.J."/>
            <person name="Alm E.J."/>
        </authorList>
    </citation>
    <scope>NUCLEOTIDE SEQUENCE</scope>
    <source>
        <strain evidence="2">BIOML-A21</strain>
    </source>
</reference>
<gene>
    <name evidence="2" type="ORF">F3F94_20905</name>
</gene>
<evidence type="ECO:0000256" key="1">
    <source>
        <dbReference type="SAM" id="Coils"/>
    </source>
</evidence>
<keyword evidence="1" id="KW-0175">Coiled coil</keyword>
<comment type="caution">
    <text evidence="2">The sequence shown here is derived from an EMBL/GenBank/DDBJ whole genome shotgun (WGS) entry which is preliminary data.</text>
</comment>
<organism evidence="2">
    <name type="scientific">Bacteroides salyersiae</name>
    <dbReference type="NCBI Taxonomy" id="291644"/>
    <lineage>
        <taxon>Bacteria</taxon>
        <taxon>Pseudomonadati</taxon>
        <taxon>Bacteroidota</taxon>
        <taxon>Bacteroidia</taxon>
        <taxon>Bacteroidales</taxon>
        <taxon>Bacteroidaceae</taxon>
        <taxon>Bacteroides</taxon>
    </lineage>
</organism>
<dbReference type="EMBL" id="VWMU01000437">
    <property type="protein sequence ID" value="KAA3702461.1"/>
    <property type="molecule type" value="Genomic_DNA"/>
</dbReference>
<protein>
    <submittedName>
        <fullName evidence="2">Uncharacterized protein</fullName>
    </submittedName>
</protein>
<evidence type="ECO:0000313" key="2">
    <source>
        <dbReference type="EMBL" id="KAA3702461.1"/>
    </source>
</evidence>
<feature type="non-terminal residue" evidence="2">
    <location>
        <position position="138"/>
    </location>
</feature>
<sequence length="138" mass="15598">MNTIGTNISAGGGFGSYMLVNAAAQTLMGYHRRGEQDVAAAKSEQFQEELAEAKREFQDELEAKKVADMRHKMRVAREYRLIEKFEGSKLKVLMGELKTLLDKEFPLKDEAFPIIVDAIEEYRKLGYGTQVPLNVILL</sequence>
<name>A0A641MB72_9BACE</name>
<dbReference type="RefSeq" id="WP_149998507.1">
    <property type="nucleotide sequence ID" value="NZ_VWMU01000437.1"/>
</dbReference>
<dbReference type="AlphaFoldDB" id="A0A641MB72"/>
<feature type="coiled-coil region" evidence="1">
    <location>
        <begin position="36"/>
        <end position="67"/>
    </location>
</feature>
<accession>A0A641MB72</accession>
<proteinExistence type="predicted"/>